<dbReference type="Proteomes" id="UP000092460">
    <property type="component" value="Unassembled WGS sequence"/>
</dbReference>
<evidence type="ECO:0000313" key="1">
    <source>
        <dbReference type="EnsemblMetazoa" id="GPPI025397-PA"/>
    </source>
</evidence>
<sequence length="76" mass="8831">MISFRELIEPNVKAAKPQIAITIFFQTIQLYEPKPVSQWYITAMRTDKGSKYSSENAHYNTRIHKSYGHRQNAGTQ</sequence>
<keyword evidence="2" id="KW-1185">Reference proteome</keyword>
<dbReference type="VEuPathDB" id="VectorBase:GPPI025397"/>
<accession>A0A1B0BC48</accession>
<name>A0A1B0BC48_9MUSC</name>
<evidence type="ECO:0000313" key="2">
    <source>
        <dbReference type="Proteomes" id="UP000092460"/>
    </source>
</evidence>
<dbReference type="EMBL" id="JXJN01011843">
    <property type="status" value="NOT_ANNOTATED_CDS"/>
    <property type="molecule type" value="Genomic_DNA"/>
</dbReference>
<proteinExistence type="predicted"/>
<dbReference type="AlphaFoldDB" id="A0A1B0BC48"/>
<reference evidence="1" key="2">
    <citation type="submission" date="2020-05" db="UniProtKB">
        <authorList>
            <consortium name="EnsemblMetazoa"/>
        </authorList>
    </citation>
    <scope>IDENTIFICATION</scope>
    <source>
        <strain evidence="1">IAEA</strain>
    </source>
</reference>
<protein>
    <submittedName>
        <fullName evidence="1">Uncharacterized protein</fullName>
    </submittedName>
</protein>
<organism evidence="1 2">
    <name type="scientific">Glossina palpalis gambiensis</name>
    <dbReference type="NCBI Taxonomy" id="67801"/>
    <lineage>
        <taxon>Eukaryota</taxon>
        <taxon>Metazoa</taxon>
        <taxon>Ecdysozoa</taxon>
        <taxon>Arthropoda</taxon>
        <taxon>Hexapoda</taxon>
        <taxon>Insecta</taxon>
        <taxon>Pterygota</taxon>
        <taxon>Neoptera</taxon>
        <taxon>Endopterygota</taxon>
        <taxon>Diptera</taxon>
        <taxon>Brachycera</taxon>
        <taxon>Muscomorpha</taxon>
        <taxon>Hippoboscoidea</taxon>
        <taxon>Glossinidae</taxon>
        <taxon>Glossina</taxon>
    </lineage>
</organism>
<reference evidence="2" key="1">
    <citation type="submission" date="2015-01" db="EMBL/GenBank/DDBJ databases">
        <authorList>
            <person name="Aksoy S."/>
            <person name="Warren W."/>
            <person name="Wilson R.K."/>
        </authorList>
    </citation>
    <scope>NUCLEOTIDE SEQUENCE [LARGE SCALE GENOMIC DNA]</scope>
    <source>
        <strain evidence="2">IAEA</strain>
    </source>
</reference>
<dbReference type="EnsemblMetazoa" id="GPPI025397-RA">
    <property type="protein sequence ID" value="GPPI025397-PA"/>
    <property type="gene ID" value="GPPI025397"/>
</dbReference>